<comment type="caution">
    <text evidence="2">The sequence shown here is derived from an EMBL/GenBank/DDBJ whole genome shotgun (WGS) entry which is preliminary data.</text>
</comment>
<evidence type="ECO:0000256" key="1">
    <source>
        <dbReference type="SAM" id="Phobius"/>
    </source>
</evidence>
<dbReference type="PATRIC" id="fig|1300222.3.peg.521"/>
<dbReference type="Proteomes" id="UP000012081">
    <property type="component" value="Unassembled WGS sequence"/>
</dbReference>
<gene>
    <name evidence="2" type="ORF">I532_02495</name>
</gene>
<keyword evidence="1" id="KW-1133">Transmembrane helix</keyword>
<accession>M8DLT6</accession>
<organism evidence="2 3">
    <name type="scientific">Brevibacillus borstelensis AK1</name>
    <dbReference type="NCBI Taxonomy" id="1300222"/>
    <lineage>
        <taxon>Bacteria</taxon>
        <taxon>Bacillati</taxon>
        <taxon>Bacillota</taxon>
        <taxon>Bacilli</taxon>
        <taxon>Bacillales</taxon>
        <taxon>Paenibacillaceae</taxon>
        <taxon>Brevibacillus</taxon>
    </lineage>
</organism>
<dbReference type="EMBL" id="APBN01000001">
    <property type="protein sequence ID" value="EMT54437.1"/>
    <property type="molecule type" value="Genomic_DNA"/>
</dbReference>
<sequence length="150" mass="16800">MNRELLQPSLANGEIRVTKSYDIDRFFYLGFFGGVLPVMILGTRNAIWLRCSKKMIAMLLGISLLLCGLKLAYVAWTGADSVALLSRIMGVALAVVYRYAQRKRYKLHSVIIGEDQPIFWWGLLAVVAGIVFDSWLVTMGKGIHDVFDQG</sequence>
<feature type="transmembrane region" description="Helical" evidence="1">
    <location>
        <begin position="119"/>
        <end position="137"/>
    </location>
</feature>
<feature type="transmembrane region" description="Helical" evidence="1">
    <location>
        <begin position="55"/>
        <end position="76"/>
    </location>
</feature>
<dbReference type="GeneID" id="89499197"/>
<name>M8DLT6_9BACL</name>
<dbReference type="AlphaFoldDB" id="M8DLT6"/>
<evidence type="ECO:0000313" key="3">
    <source>
        <dbReference type="Proteomes" id="UP000012081"/>
    </source>
</evidence>
<protein>
    <submittedName>
        <fullName evidence="2">Uncharacterized protein</fullName>
    </submittedName>
</protein>
<evidence type="ECO:0000313" key="2">
    <source>
        <dbReference type="EMBL" id="EMT54437.1"/>
    </source>
</evidence>
<keyword evidence="3" id="KW-1185">Reference proteome</keyword>
<dbReference type="RefSeq" id="WP_003386187.1">
    <property type="nucleotide sequence ID" value="NZ_APBN01000001.1"/>
</dbReference>
<keyword evidence="1" id="KW-0812">Transmembrane</keyword>
<reference evidence="2 3" key="1">
    <citation type="submission" date="2013-03" db="EMBL/GenBank/DDBJ databases">
        <title>Assembly of a new bacterial strain Brevibacillus borstelensis AK1.</title>
        <authorList>
            <person name="Rajan I."/>
            <person name="PoliReddy D."/>
            <person name="Sugumar T."/>
            <person name="Rathinam K."/>
            <person name="Alqarawi S."/>
            <person name="Khalil A.B."/>
            <person name="Sivakumar N."/>
        </authorList>
    </citation>
    <scope>NUCLEOTIDE SEQUENCE [LARGE SCALE GENOMIC DNA]</scope>
    <source>
        <strain evidence="2 3">AK1</strain>
    </source>
</reference>
<feature type="transmembrane region" description="Helical" evidence="1">
    <location>
        <begin position="82"/>
        <end position="99"/>
    </location>
</feature>
<dbReference type="OrthoDB" id="2639582at2"/>
<keyword evidence="1" id="KW-0472">Membrane</keyword>
<proteinExistence type="predicted"/>
<feature type="transmembrane region" description="Helical" evidence="1">
    <location>
        <begin position="26"/>
        <end position="43"/>
    </location>
</feature>
<dbReference type="STRING" id="1300222.I532_02495"/>